<dbReference type="Proteomes" id="UP000241074">
    <property type="component" value="Chromosome"/>
</dbReference>
<dbReference type="RefSeq" id="WP_106893737.1">
    <property type="nucleotide sequence ID" value="NZ_CP027860.1"/>
</dbReference>
<gene>
    <name evidence="2" type="ORF">C7S18_22740</name>
</gene>
<reference evidence="2 3" key="2">
    <citation type="submission" date="2018-03" db="EMBL/GenBank/DDBJ databases">
        <authorList>
            <person name="Keele B.F."/>
        </authorList>
    </citation>
    <scope>NUCLEOTIDE SEQUENCE [LARGE SCALE GENOMIC DNA]</scope>
    <source>
        <strain evidence="2 3">D13</strain>
    </source>
</reference>
<protein>
    <submittedName>
        <fullName evidence="2">Pilus assembly protein PilE</fullName>
    </submittedName>
</protein>
<dbReference type="InterPro" id="IPR012902">
    <property type="entry name" value="N_methyl_site"/>
</dbReference>
<evidence type="ECO:0000256" key="1">
    <source>
        <dbReference type="SAM" id="Phobius"/>
    </source>
</evidence>
<reference evidence="2 3" key="1">
    <citation type="submission" date="2018-03" db="EMBL/GenBank/DDBJ databases">
        <title>Ahniella affigens gen. nov., sp. nov., a gammaproteobacterium isolated from sandy soil near a stream.</title>
        <authorList>
            <person name="Ko Y."/>
            <person name="Kim J.-H."/>
        </authorList>
    </citation>
    <scope>NUCLEOTIDE SEQUENCE [LARGE SCALE GENOMIC DNA]</scope>
    <source>
        <strain evidence="2 3">D13</strain>
    </source>
</reference>
<dbReference type="Pfam" id="PF07963">
    <property type="entry name" value="N_methyl"/>
    <property type="match status" value="1"/>
</dbReference>
<dbReference type="PROSITE" id="PS00409">
    <property type="entry name" value="PROKAR_NTER_METHYL"/>
    <property type="match status" value="1"/>
</dbReference>
<dbReference type="EMBL" id="CP027860">
    <property type="protein sequence ID" value="AVP99818.1"/>
    <property type="molecule type" value="Genomic_DNA"/>
</dbReference>
<keyword evidence="3" id="KW-1185">Reference proteome</keyword>
<dbReference type="SUPFAM" id="SSF54523">
    <property type="entry name" value="Pili subunits"/>
    <property type="match status" value="1"/>
</dbReference>
<dbReference type="AlphaFoldDB" id="A0A2P1PY97"/>
<dbReference type="GO" id="GO:0043683">
    <property type="term" value="P:type IV pilus assembly"/>
    <property type="evidence" value="ECO:0007669"/>
    <property type="project" value="InterPro"/>
</dbReference>
<dbReference type="Pfam" id="PF16732">
    <property type="entry name" value="ComP_DUS"/>
    <property type="match status" value="1"/>
</dbReference>
<evidence type="ECO:0000313" key="2">
    <source>
        <dbReference type="EMBL" id="AVP99818.1"/>
    </source>
</evidence>
<name>A0A2P1PY97_9GAMM</name>
<dbReference type="Gene3D" id="3.30.700.10">
    <property type="entry name" value="Glycoprotein, Type 4 Pilin"/>
    <property type="match status" value="1"/>
</dbReference>
<feature type="transmembrane region" description="Helical" evidence="1">
    <location>
        <begin position="12"/>
        <end position="35"/>
    </location>
</feature>
<evidence type="ECO:0000313" key="3">
    <source>
        <dbReference type="Proteomes" id="UP000241074"/>
    </source>
</evidence>
<keyword evidence="1" id="KW-1133">Transmembrane helix</keyword>
<dbReference type="InterPro" id="IPR031982">
    <property type="entry name" value="PilE-like"/>
</dbReference>
<dbReference type="InterPro" id="IPR045584">
    <property type="entry name" value="Pilin-like"/>
</dbReference>
<dbReference type="OrthoDB" id="5296638at2"/>
<dbReference type="NCBIfam" id="TIGR02532">
    <property type="entry name" value="IV_pilin_GFxxxE"/>
    <property type="match status" value="1"/>
</dbReference>
<accession>A0A2P1PY97</accession>
<dbReference type="KEGG" id="xba:C7S18_22740"/>
<proteinExistence type="predicted"/>
<organism evidence="2 3">
    <name type="scientific">Ahniella affigens</name>
    <dbReference type="NCBI Taxonomy" id="2021234"/>
    <lineage>
        <taxon>Bacteria</taxon>
        <taxon>Pseudomonadati</taxon>
        <taxon>Pseudomonadota</taxon>
        <taxon>Gammaproteobacteria</taxon>
        <taxon>Lysobacterales</taxon>
        <taxon>Rhodanobacteraceae</taxon>
        <taxon>Ahniella</taxon>
    </lineage>
</organism>
<keyword evidence="1" id="KW-0472">Membrane</keyword>
<sequence length="137" mass="15411">MTHRPLVPARGFSLIEVLIAMLIIMILAALAYPSYARFVRESRRVEVQSLLLDLQMREERWRAEHPEFADAATLGVAGLISNHPSARWYAVQIQLDEIGGYRLIADAAPEQADDQQEGVSCTPLTLGRNEQLPKPCW</sequence>
<keyword evidence="1" id="KW-0812">Transmembrane</keyword>